<comment type="caution">
    <text evidence="2">The sequence shown here is derived from an EMBL/GenBank/DDBJ whole genome shotgun (WGS) entry which is preliminary data.</text>
</comment>
<keyword evidence="3" id="KW-1185">Reference proteome</keyword>
<reference evidence="2" key="1">
    <citation type="submission" date="2023-01" db="EMBL/GenBank/DDBJ databases">
        <title>Genome assembly of the deep-sea coral Lophelia pertusa.</title>
        <authorList>
            <person name="Herrera S."/>
            <person name="Cordes E."/>
        </authorList>
    </citation>
    <scope>NUCLEOTIDE SEQUENCE</scope>
    <source>
        <strain evidence="2">USNM1676648</strain>
        <tissue evidence="2">Polyp</tissue>
    </source>
</reference>
<dbReference type="EMBL" id="MU825397">
    <property type="protein sequence ID" value="KAJ7393692.1"/>
    <property type="molecule type" value="Genomic_DNA"/>
</dbReference>
<dbReference type="Proteomes" id="UP001163046">
    <property type="component" value="Unassembled WGS sequence"/>
</dbReference>
<protein>
    <submittedName>
        <fullName evidence="2">Uncharacterized protein</fullName>
    </submittedName>
</protein>
<gene>
    <name evidence="2" type="ORF">OS493_003350</name>
</gene>
<sequence>MFPDGDDVMAFRRGRLEQGVQRTPLDSSYPLSLVDIVEGLEDKSRGQEGGLDTTDSGYSQDTNKEKSPLTTENVNSDDEEATVLEDIFFLSGRV</sequence>
<proteinExistence type="predicted"/>
<accession>A0A9X0A5E0</accession>
<evidence type="ECO:0000313" key="2">
    <source>
        <dbReference type="EMBL" id="KAJ7393692.1"/>
    </source>
</evidence>
<feature type="region of interest" description="Disordered" evidence="1">
    <location>
        <begin position="40"/>
        <end position="78"/>
    </location>
</feature>
<evidence type="ECO:0000256" key="1">
    <source>
        <dbReference type="SAM" id="MobiDB-lite"/>
    </source>
</evidence>
<dbReference type="AlphaFoldDB" id="A0A9X0A5E0"/>
<organism evidence="2 3">
    <name type="scientific">Desmophyllum pertusum</name>
    <dbReference type="NCBI Taxonomy" id="174260"/>
    <lineage>
        <taxon>Eukaryota</taxon>
        <taxon>Metazoa</taxon>
        <taxon>Cnidaria</taxon>
        <taxon>Anthozoa</taxon>
        <taxon>Hexacorallia</taxon>
        <taxon>Scleractinia</taxon>
        <taxon>Caryophylliina</taxon>
        <taxon>Caryophylliidae</taxon>
        <taxon>Desmophyllum</taxon>
    </lineage>
</organism>
<evidence type="ECO:0000313" key="3">
    <source>
        <dbReference type="Proteomes" id="UP001163046"/>
    </source>
</evidence>
<name>A0A9X0A5E0_9CNID</name>